<keyword evidence="5 6" id="KW-0472">Membrane</keyword>
<dbReference type="InterPro" id="IPR023494">
    <property type="entry name" value="Cyt_c_bgen_Ccs1/CcsB/ResB"/>
</dbReference>
<gene>
    <name evidence="8" type="ORF">GCM10009788_16210</name>
</gene>
<keyword evidence="4 6" id="KW-1133">Transmembrane helix</keyword>
<dbReference type="EMBL" id="BAAAOR010000013">
    <property type="protein sequence ID" value="GAA1512408.1"/>
    <property type="molecule type" value="Genomic_DNA"/>
</dbReference>
<evidence type="ECO:0000256" key="3">
    <source>
        <dbReference type="ARBA" id="ARBA00022748"/>
    </source>
</evidence>
<sequence>MGSECDPTPGIHLRNSIKIRHLGRVQLLGARLLLYRLVEEASPTIWLESVTTDSIMASRAPAPGWGWGRWVWRTLTSMRTAVILLALLALAAVPGSVLPQRNVASDPAAVLRYEAEHPRLAPWLDRLGLFEVYSSPWFAATYMLLLLSMTGCVLPRCARLWREMRATPSPGPRRLDRMDSYHRVTSDAPRGVILARTAAVLRGEGYRIAASDNEIAAEKGYSRELGNLAFHLSLLVLLFGMAGSKLLGYEGRVALVEGETFTNVSSSYDALTPAALMDVEDLTPFSVTLRSLETAFAPTGPKVGEPRKFDAAVSYSVAGEEATANIRPNEPLDVDGTKLFLSGHGYAPKVTVRDGRGEVVFSDAVIFLPSDAALTSDGVIKVPSATPGQLGFEGVLLPTAPPAGGSRSQFPALWSPRLDLTAYAGNLGMDDGTPQSVFTLDKSGLRPIDRKSLRVGETMRLPDGAGSITFDGVARFANFQVARDPGKEVALVAGVLLLVGLTMSLVIRRRRQWIRVTDTPDGGVAIELAGRSLTRRTLPEGEAEELLALVTALSPERSNRSRSHT</sequence>
<evidence type="ECO:0000259" key="7">
    <source>
        <dbReference type="Pfam" id="PF05140"/>
    </source>
</evidence>
<keyword evidence="2 6" id="KW-0812">Transmembrane</keyword>
<dbReference type="Proteomes" id="UP001500842">
    <property type="component" value="Unassembled WGS sequence"/>
</dbReference>
<evidence type="ECO:0000256" key="6">
    <source>
        <dbReference type="SAM" id="Phobius"/>
    </source>
</evidence>
<comment type="subcellular location">
    <subcellularLocation>
        <location evidence="1">Membrane</location>
        <topology evidence="1">Multi-pass membrane protein</topology>
    </subcellularLocation>
</comment>
<organism evidence="8 9">
    <name type="scientific">Nocardioides humi</name>
    <dbReference type="NCBI Taxonomy" id="449461"/>
    <lineage>
        <taxon>Bacteria</taxon>
        <taxon>Bacillati</taxon>
        <taxon>Actinomycetota</taxon>
        <taxon>Actinomycetes</taxon>
        <taxon>Propionibacteriales</taxon>
        <taxon>Nocardioidaceae</taxon>
        <taxon>Nocardioides</taxon>
    </lineage>
</organism>
<feature type="transmembrane region" description="Helical" evidence="6">
    <location>
        <begin position="137"/>
        <end position="155"/>
    </location>
</feature>
<dbReference type="Pfam" id="PF05140">
    <property type="entry name" value="ResB"/>
    <property type="match status" value="1"/>
</dbReference>
<evidence type="ECO:0000256" key="2">
    <source>
        <dbReference type="ARBA" id="ARBA00022692"/>
    </source>
</evidence>
<comment type="caution">
    <text evidence="8">The sequence shown here is derived from an EMBL/GenBank/DDBJ whole genome shotgun (WGS) entry which is preliminary data.</text>
</comment>
<keyword evidence="9" id="KW-1185">Reference proteome</keyword>
<evidence type="ECO:0000313" key="8">
    <source>
        <dbReference type="EMBL" id="GAA1512408.1"/>
    </source>
</evidence>
<reference evidence="8 9" key="1">
    <citation type="journal article" date="2019" name="Int. J. Syst. Evol. Microbiol.">
        <title>The Global Catalogue of Microorganisms (GCM) 10K type strain sequencing project: providing services to taxonomists for standard genome sequencing and annotation.</title>
        <authorList>
            <consortium name="The Broad Institute Genomics Platform"/>
            <consortium name="The Broad Institute Genome Sequencing Center for Infectious Disease"/>
            <person name="Wu L."/>
            <person name="Ma J."/>
        </authorList>
    </citation>
    <scope>NUCLEOTIDE SEQUENCE [LARGE SCALE GENOMIC DNA]</scope>
    <source>
        <strain evidence="8 9">JCM 14942</strain>
    </source>
</reference>
<accession>A0ABN2A775</accession>
<name>A0ABN2A775_9ACTN</name>
<keyword evidence="3" id="KW-0201">Cytochrome c-type biogenesis</keyword>
<evidence type="ECO:0000256" key="1">
    <source>
        <dbReference type="ARBA" id="ARBA00004141"/>
    </source>
</evidence>
<dbReference type="PANTHER" id="PTHR31566:SF0">
    <property type="entry name" value="CYTOCHROME C BIOGENESIS PROTEIN CCS1, CHLOROPLASTIC"/>
    <property type="match status" value="1"/>
</dbReference>
<dbReference type="PANTHER" id="PTHR31566">
    <property type="entry name" value="CYTOCHROME C BIOGENESIS PROTEIN CCS1, CHLOROPLASTIC"/>
    <property type="match status" value="1"/>
</dbReference>
<feature type="domain" description="ResB-like" evidence="7">
    <location>
        <begin position="78"/>
        <end position="535"/>
    </location>
</feature>
<protein>
    <submittedName>
        <fullName evidence="8">Cytochrome c biogenesis protein ResB</fullName>
    </submittedName>
</protein>
<feature type="transmembrane region" description="Helical" evidence="6">
    <location>
        <begin position="489"/>
        <end position="507"/>
    </location>
</feature>
<evidence type="ECO:0000256" key="4">
    <source>
        <dbReference type="ARBA" id="ARBA00022989"/>
    </source>
</evidence>
<dbReference type="InterPro" id="IPR007816">
    <property type="entry name" value="ResB-like_domain"/>
</dbReference>
<evidence type="ECO:0000313" key="9">
    <source>
        <dbReference type="Proteomes" id="UP001500842"/>
    </source>
</evidence>
<evidence type="ECO:0000256" key="5">
    <source>
        <dbReference type="ARBA" id="ARBA00023136"/>
    </source>
</evidence>
<feature type="transmembrane region" description="Helical" evidence="6">
    <location>
        <begin position="228"/>
        <end position="247"/>
    </location>
</feature>
<feature type="transmembrane region" description="Helical" evidence="6">
    <location>
        <begin position="81"/>
        <end position="98"/>
    </location>
</feature>
<proteinExistence type="predicted"/>